<feature type="region of interest" description="Disordered" evidence="6">
    <location>
        <begin position="668"/>
        <end position="692"/>
    </location>
</feature>
<gene>
    <name evidence="8" type="ORF">RHOBADRAFT_52316</name>
</gene>
<dbReference type="CDD" id="cd08368">
    <property type="entry name" value="LIM"/>
    <property type="match status" value="1"/>
</dbReference>
<keyword evidence="4 5" id="KW-0440">LIM domain</keyword>
<dbReference type="STRING" id="578459.A0A194S715"/>
<feature type="compositionally biased region" description="Gly residues" evidence="6">
    <location>
        <begin position="128"/>
        <end position="141"/>
    </location>
</feature>
<dbReference type="Proteomes" id="UP000053890">
    <property type="component" value="Unassembled WGS sequence"/>
</dbReference>
<feature type="compositionally biased region" description="Polar residues" evidence="6">
    <location>
        <begin position="229"/>
        <end position="243"/>
    </location>
</feature>
<dbReference type="OMA" id="HHFVVDR"/>
<evidence type="ECO:0000256" key="5">
    <source>
        <dbReference type="PROSITE-ProRule" id="PRU00125"/>
    </source>
</evidence>
<feature type="compositionally biased region" description="Basic residues" evidence="6">
    <location>
        <begin position="218"/>
        <end position="227"/>
    </location>
</feature>
<dbReference type="InterPro" id="IPR001781">
    <property type="entry name" value="Znf_LIM"/>
</dbReference>
<evidence type="ECO:0000256" key="6">
    <source>
        <dbReference type="SAM" id="MobiDB-lite"/>
    </source>
</evidence>
<reference evidence="8 9" key="1">
    <citation type="journal article" date="2015" name="Front. Microbiol.">
        <title>Genome sequence of the plant growth promoting endophytic yeast Rhodotorula graminis WP1.</title>
        <authorList>
            <person name="Firrincieli A."/>
            <person name="Otillar R."/>
            <person name="Salamov A."/>
            <person name="Schmutz J."/>
            <person name="Khan Z."/>
            <person name="Redman R.S."/>
            <person name="Fleck N.D."/>
            <person name="Lindquist E."/>
            <person name="Grigoriev I.V."/>
            <person name="Doty S.L."/>
        </authorList>
    </citation>
    <scope>NUCLEOTIDE SEQUENCE [LARGE SCALE GENOMIC DNA]</scope>
    <source>
        <strain evidence="8 9">WP1</strain>
    </source>
</reference>
<feature type="compositionally biased region" description="Low complexity" evidence="6">
    <location>
        <begin position="318"/>
        <end position="328"/>
    </location>
</feature>
<keyword evidence="1 5" id="KW-0479">Metal-binding</keyword>
<evidence type="ECO:0000256" key="4">
    <source>
        <dbReference type="ARBA" id="ARBA00023038"/>
    </source>
</evidence>
<sequence length="692" mass="72587">MASSYYVQRDAYNRSPSPLHHHRPPPPAGPSAPVSQPLRFLPPSQAHRQNTAPPAPYSHSGYAAAPHQLDHPHHRPHTASASDSEPSCIKCSSCAAWVRLEDLGGHVCAAARARDERRAPPVGLQLERGGGAGAGLNGGLSPGQYLHASPPGSAPLSFPTTSSSTSPSASTSARLGFFDRYQQLVDTSELAAGNMAGVGSARSPRLAPGGIGGGGFPHHQHPQHHPPQRSTTAPLPTSVSAPNLTVPGHAPYYPQTQQRRRPDDDGDRAPSSPGPPLSPGVGLYRQPSPTPVSARSMASEWSAAQRERAFADGGLDTPASSVAPSSSSRSRKESLPRNGTSAATPQQQQQLARAASQSSSSASSAYLAYDRFSSDSIPQSRSTPAGLGGWASTSGGTVGGGGAGTAGGLDACLEDLRLMADGEDGDVAGEETLEALFEGRRRDDEEGARRDDHDDLLATPRQAPRRRDKEPPTTAHKSPSLAPNSPLSPPPTSTSTSSAPLSCTACRTPIPPSATPKRTSAGPPFCRPCYADRFLPKCRRCALPIEGGAVTSSDGKIQGKYHPACFSCWACAAKFPSGEFYVLSGKPYCMQDYHALNGSLCADPRCGKPIEGPCVSLIGEDKGDGGRYHPPCFNCSDPSCLVPLLSHHFVVDRLPYCDVHAAGPVRRRAPRQGAAEGVEARAKKRQTIITRS</sequence>
<feature type="compositionally biased region" description="Polar residues" evidence="6">
    <location>
        <begin position="374"/>
        <end position="383"/>
    </location>
</feature>
<dbReference type="AlphaFoldDB" id="A0A194S715"/>
<name>A0A194S715_RHOGW</name>
<feature type="region of interest" description="Disordered" evidence="6">
    <location>
        <begin position="196"/>
        <end position="409"/>
    </location>
</feature>
<feature type="compositionally biased region" description="Basic and acidic residues" evidence="6">
    <location>
        <begin position="437"/>
        <end position="456"/>
    </location>
</feature>
<dbReference type="RefSeq" id="XP_018272339.1">
    <property type="nucleotide sequence ID" value="XM_018416279.1"/>
</dbReference>
<dbReference type="PANTHER" id="PTHR24205:SF16">
    <property type="entry name" value="GH01042P-RELATED"/>
    <property type="match status" value="1"/>
</dbReference>
<evidence type="ECO:0000313" key="8">
    <source>
        <dbReference type="EMBL" id="KPV76290.1"/>
    </source>
</evidence>
<feature type="compositionally biased region" description="Low complexity" evidence="6">
    <location>
        <begin position="341"/>
        <end position="368"/>
    </location>
</feature>
<keyword evidence="9" id="KW-1185">Reference proteome</keyword>
<feature type="compositionally biased region" description="Low complexity" evidence="6">
    <location>
        <begin position="154"/>
        <end position="172"/>
    </location>
</feature>
<evidence type="ECO:0000259" key="7">
    <source>
        <dbReference type="PROSITE" id="PS50023"/>
    </source>
</evidence>
<dbReference type="Gene3D" id="2.10.110.10">
    <property type="entry name" value="Cysteine Rich Protein"/>
    <property type="match status" value="2"/>
</dbReference>
<feature type="region of interest" description="Disordered" evidence="6">
    <location>
        <begin position="1"/>
        <end position="87"/>
    </location>
</feature>
<dbReference type="OrthoDB" id="1112565at2759"/>
<dbReference type="GeneID" id="28976727"/>
<evidence type="ECO:0000256" key="3">
    <source>
        <dbReference type="ARBA" id="ARBA00022833"/>
    </source>
</evidence>
<feature type="region of interest" description="Disordered" evidence="6">
    <location>
        <begin position="437"/>
        <end position="501"/>
    </location>
</feature>
<protein>
    <recommendedName>
        <fullName evidence="7">LIM zinc-binding domain-containing protein</fullName>
    </recommendedName>
</protein>
<evidence type="ECO:0000313" key="9">
    <source>
        <dbReference type="Proteomes" id="UP000053890"/>
    </source>
</evidence>
<feature type="compositionally biased region" description="Gly residues" evidence="6">
    <location>
        <begin position="396"/>
        <end position="407"/>
    </location>
</feature>
<accession>A0A194S715</accession>
<feature type="domain" description="LIM zinc-binding" evidence="7">
    <location>
        <begin position="536"/>
        <end position="599"/>
    </location>
</feature>
<dbReference type="PROSITE" id="PS00478">
    <property type="entry name" value="LIM_DOMAIN_1"/>
    <property type="match status" value="1"/>
</dbReference>
<dbReference type="SMART" id="SM00132">
    <property type="entry name" value="LIM"/>
    <property type="match status" value="2"/>
</dbReference>
<organism evidence="8 9">
    <name type="scientific">Rhodotorula graminis (strain WP1)</name>
    <dbReference type="NCBI Taxonomy" id="578459"/>
    <lineage>
        <taxon>Eukaryota</taxon>
        <taxon>Fungi</taxon>
        <taxon>Dikarya</taxon>
        <taxon>Basidiomycota</taxon>
        <taxon>Pucciniomycotina</taxon>
        <taxon>Microbotryomycetes</taxon>
        <taxon>Sporidiobolales</taxon>
        <taxon>Sporidiobolaceae</taxon>
        <taxon>Rhodotorula</taxon>
    </lineage>
</organism>
<keyword evidence="3 5" id="KW-0862">Zinc</keyword>
<evidence type="ECO:0000256" key="1">
    <source>
        <dbReference type="ARBA" id="ARBA00022723"/>
    </source>
</evidence>
<dbReference type="GO" id="GO:0046872">
    <property type="term" value="F:metal ion binding"/>
    <property type="evidence" value="ECO:0007669"/>
    <property type="project" value="UniProtKB-KW"/>
</dbReference>
<keyword evidence="2" id="KW-0677">Repeat</keyword>
<dbReference type="PROSITE" id="PS50023">
    <property type="entry name" value="LIM_DOMAIN_2"/>
    <property type="match status" value="1"/>
</dbReference>
<dbReference type="SUPFAM" id="SSF57716">
    <property type="entry name" value="Glucocorticoid receptor-like (DNA-binding domain)"/>
    <property type="match status" value="2"/>
</dbReference>
<dbReference type="GO" id="GO:0003712">
    <property type="term" value="F:transcription coregulator activity"/>
    <property type="evidence" value="ECO:0007669"/>
    <property type="project" value="TreeGrafter"/>
</dbReference>
<proteinExistence type="predicted"/>
<evidence type="ECO:0000256" key="2">
    <source>
        <dbReference type="ARBA" id="ARBA00022737"/>
    </source>
</evidence>
<feature type="region of interest" description="Disordered" evidence="6">
    <location>
        <begin position="120"/>
        <end position="172"/>
    </location>
</feature>
<dbReference type="Pfam" id="PF00412">
    <property type="entry name" value="LIM"/>
    <property type="match status" value="1"/>
</dbReference>
<dbReference type="EMBL" id="KQ474076">
    <property type="protein sequence ID" value="KPV76290.1"/>
    <property type="molecule type" value="Genomic_DNA"/>
</dbReference>
<dbReference type="GO" id="GO:0005634">
    <property type="term" value="C:nucleus"/>
    <property type="evidence" value="ECO:0007669"/>
    <property type="project" value="TreeGrafter"/>
</dbReference>
<dbReference type="GO" id="GO:0030695">
    <property type="term" value="F:GTPase regulator activity"/>
    <property type="evidence" value="ECO:0007669"/>
    <property type="project" value="UniProtKB-ARBA"/>
</dbReference>
<dbReference type="PANTHER" id="PTHR24205">
    <property type="entry name" value="FOUR AND A HALF LIM DOMAINS PROTEIN"/>
    <property type="match status" value="1"/>
</dbReference>